<protein>
    <submittedName>
        <fullName evidence="2">AsnC family protein</fullName>
    </submittedName>
</protein>
<dbReference type="Proteomes" id="UP000286434">
    <property type="component" value="Unassembled WGS sequence"/>
</dbReference>
<evidence type="ECO:0000256" key="1">
    <source>
        <dbReference type="SAM" id="MobiDB-lite"/>
    </source>
</evidence>
<evidence type="ECO:0000313" key="3">
    <source>
        <dbReference type="Proteomes" id="UP000286434"/>
    </source>
</evidence>
<accession>A0AAX2A0J8</accession>
<dbReference type="AlphaFoldDB" id="A0AAX2A0J8"/>
<feature type="region of interest" description="Disordered" evidence="1">
    <location>
        <begin position="357"/>
        <end position="379"/>
    </location>
</feature>
<dbReference type="EMBL" id="SBBW01000038">
    <property type="protein sequence ID" value="RWU12016.1"/>
    <property type="molecule type" value="Genomic_DNA"/>
</dbReference>
<evidence type="ECO:0000313" key="2">
    <source>
        <dbReference type="EMBL" id="RWU12016.1"/>
    </source>
</evidence>
<organism evidence="2 3">
    <name type="scientific">Anoxybacillus flavithermus</name>
    <dbReference type="NCBI Taxonomy" id="33934"/>
    <lineage>
        <taxon>Bacteria</taxon>
        <taxon>Bacillati</taxon>
        <taxon>Bacillota</taxon>
        <taxon>Bacilli</taxon>
        <taxon>Bacillales</taxon>
        <taxon>Anoxybacillaceae</taxon>
        <taxon>Anoxybacillus</taxon>
    </lineage>
</organism>
<dbReference type="Gene3D" id="1.10.10.10">
    <property type="entry name" value="Winged helix-like DNA-binding domain superfamily/Winged helix DNA-binding domain"/>
    <property type="match status" value="1"/>
</dbReference>
<reference evidence="2 3" key="1">
    <citation type="submission" date="2019-01" db="EMBL/GenBank/DDBJ databases">
        <title>Anoxybacillus flavithermus in powdered infant formula.</title>
        <authorList>
            <person name="Rhee M.S."/>
            <person name="Choi I.-G."/>
            <person name="Cho T.J."/>
            <person name="Park B."/>
        </authorList>
    </citation>
    <scope>NUCLEOTIDE SEQUENCE [LARGE SCALE GENOMIC DNA]</scope>
    <source>
        <strain evidence="2 3">FHS-PPAM212</strain>
    </source>
</reference>
<sequence>MAFLLQVQETYIEEWHDCYLSESKKTGFVCTLQLANKKHRFYGLNDLDALLKEAKKRKTDVYLSLNAFEYGSRTTKTLKQIRNIGVDLDCYKVNVSVPKALEEIKQLIIKGKIPNPNLVIFSGRGLQLIYSISGGAAPAMAFLTQYITTQYIAELKHLGADTAATDVTRVFRLPYSINGRNGKQVTVEIWRTLEYSLEELYSYCTPLERRRKPVKRRKGTVSILTPKSGLKTLYSLNTARKNDLELLVTLRNGDIEKRNVLTYIYAYTVALILKNKQATIDFALQLNDRFQEPQKASEVKRTAGNAYDDAMEFFDEFQKRDFRMWYSTRDGIKRPMKNETIIEELEITPEEMQQMTTLIDDNEKQKRDTERKRKKRREKGMLQRDEYIKQQHDKTDDKLFKLQELLEKNPKATNKELAAILGVSIRRVQQLKKEL</sequence>
<dbReference type="InterPro" id="IPR036388">
    <property type="entry name" value="WH-like_DNA-bd_sf"/>
</dbReference>
<feature type="compositionally biased region" description="Basic and acidic residues" evidence="1">
    <location>
        <begin position="361"/>
        <end position="371"/>
    </location>
</feature>
<name>A0AAX2A0J8_9BACL</name>
<comment type="caution">
    <text evidence="2">The sequence shown here is derived from an EMBL/GenBank/DDBJ whole genome shotgun (WGS) entry which is preliminary data.</text>
</comment>
<dbReference type="RefSeq" id="WP_088223757.1">
    <property type="nucleotide sequence ID" value="NZ_CP021839.1"/>
</dbReference>
<proteinExistence type="predicted"/>
<gene>
    <name evidence="2" type="ORF">EA138_09610</name>
</gene>